<dbReference type="KEGG" id="gtt:GUITHDRAFT_107649"/>
<feature type="compositionally biased region" description="Polar residues" evidence="2">
    <location>
        <begin position="234"/>
        <end position="243"/>
    </location>
</feature>
<dbReference type="PaxDb" id="55529-EKX46445"/>
<feature type="region of interest" description="Disordered" evidence="2">
    <location>
        <begin position="126"/>
        <end position="152"/>
    </location>
</feature>
<keyword evidence="5" id="KW-1185">Reference proteome</keyword>
<evidence type="ECO:0000256" key="2">
    <source>
        <dbReference type="SAM" id="MobiDB-lite"/>
    </source>
</evidence>
<feature type="region of interest" description="Disordered" evidence="2">
    <location>
        <begin position="1"/>
        <end position="55"/>
    </location>
</feature>
<evidence type="ECO:0000256" key="1">
    <source>
        <dbReference type="SAM" id="Coils"/>
    </source>
</evidence>
<feature type="coiled-coil region" evidence="1">
    <location>
        <begin position="400"/>
        <end position="427"/>
    </location>
</feature>
<dbReference type="HOGENOM" id="CLU_564365_0_0_1"/>
<dbReference type="EMBL" id="JH992994">
    <property type="protein sequence ID" value="EKX46445.1"/>
    <property type="molecule type" value="Genomic_DNA"/>
</dbReference>
<feature type="region of interest" description="Disordered" evidence="2">
    <location>
        <begin position="208"/>
        <end position="243"/>
    </location>
</feature>
<dbReference type="AlphaFoldDB" id="L1JEA8"/>
<proteinExistence type="predicted"/>
<feature type="compositionally biased region" description="Basic and acidic residues" evidence="2">
    <location>
        <begin position="43"/>
        <end position="54"/>
    </location>
</feature>
<evidence type="ECO:0000313" key="5">
    <source>
        <dbReference type="Proteomes" id="UP000011087"/>
    </source>
</evidence>
<dbReference type="GeneID" id="17303214"/>
<organism evidence="3">
    <name type="scientific">Guillardia theta (strain CCMP2712)</name>
    <name type="common">Cryptophyte</name>
    <dbReference type="NCBI Taxonomy" id="905079"/>
    <lineage>
        <taxon>Eukaryota</taxon>
        <taxon>Cryptophyceae</taxon>
        <taxon>Pyrenomonadales</taxon>
        <taxon>Geminigeraceae</taxon>
        <taxon>Guillardia</taxon>
    </lineage>
</organism>
<accession>L1JEA8</accession>
<reference evidence="3 5" key="1">
    <citation type="journal article" date="2012" name="Nature">
        <title>Algal genomes reveal evolutionary mosaicism and the fate of nucleomorphs.</title>
        <authorList>
            <consortium name="DOE Joint Genome Institute"/>
            <person name="Curtis B.A."/>
            <person name="Tanifuji G."/>
            <person name="Burki F."/>
            <person name="Gruber A."/>
            <person name="Irimia M."/>
            <person name="Maruyama S."/>
            <person name="Arias M.C."/>
            <person name="Ball S.G."/>
            <person name="Gile G.H."/>
            <person name="Hirakawa Y."/>
            <person name="Hopkins J.F."/>
            <person name="Kuo A."/>
            <person name="Rensing S.A."/>
            <person name="Schmutz J."/>
            <person name="Symeonidi A."/>
            <person name="Elias M."/>
            <person name="Eveleigh R.J."/>
            <person name="Herman E.K."/>
            <person name="Klute M.J."/>
            <person name="Nakayama T."/>
            <person name="Obornik M."/>
            <person name="Reyes-Prieto A."/>
            <person name="Armbrust E.V."/>
            <person name="Aves S.J."/>
            <person name="Beiko R.G."/>
            <person name="Coutinho P."/>
            <person name="Dacks J.B."/>
            <person name="Durnford D.G."/>
            <person name="Fast N.M."/>
            <person name="Green B.R."/>
            <person name="Grisdale C.J."/>
            <person name="Hempel F."/>
            <person name="Henrissat B."/>
            <person name="Hoppner M.P."/>
            <person name="Ishida K."/>
            <person name="Kim E."/>
            <person name="Koreny L."/>
            <person name="Kroth P.G."/>
            <person name="Liu Y."/>
            <person name="Malik S.B."/>
            <person name="Maier U.G."/>
            <person name="McRose D."/>
            <person name="Mock T."/>
            <person name="Neilson J.A."/>
            <person name="Onodera N.T."/>
            <person name="Poole A.M."/>
            <person name="Pritham E.J."/>
            <person name="Richards T.A."/>
            <person name="Rocap G."/>
            <person name="Roy S.W."/>
            <person name="Sarai C."/>
            <person name="Schaack S."/>
            <person name="Shirato S."/>
            <person name="Slamovits C.H."/>
            <person name="Spencer D.F."/>
            <person name="Suzuki S."/>
            <person name="Worden A.Z."/>
            <person name="Zauner S."/>
            <person name="Barry K."/>
            <person name="Bell C."/>
            <person name="Bharti A.K."/>
            <person name="Crow J.A."/>
            <person name="Grimwood J."/>
            <person name="Kramer R."/>
            <person name="Lindquist E."/>
            <person name="Lucas S."/>
            <person name="Salamov A."/>
            <person name="McFadden G.I."/>
            <person name="Lane C.E."/>
            <person name="Keeling P.J."/>
            <person name="Gray M.W."/>
            <person name="Grigoriev I.V."/>
            <person name="Archibald J.M."/>
        </authorList>
    </citation>
    <scope>NUCLEOTIDE SEQUENCE</scope>
    <source>
        <strain evidence="3 5">CCMP2712</strain>
    </source>
</reference>
<gene>
    <name evidence="3" type="ORF">GUITHDRAFT_107649</name>
</gene>
<name>L1JEA8_GUITC</name>
<dbReference type="RefSeq" id="XP_005833425.1">
    <property type="nucleotide sequence ID" value="XM_005833368.1"/>
</dbReference>
<dbReference type="EnsemblProtists" id="EKX46445">
    <property type="protein sequence ID" value="EKX46445"/>
    <property type="gene ID" value="GUITHDRAFT_107649"/>
</dbReference>
<evidence type="ECO:0000313" key="4">
    <source>
        <dbReference type="EnsemblProtists" id="EKX46445"/>
    </source>
</evidence>
<keyword evidence="1" id="KW-0175">Coiled coil</keyword>
<protein>
    <submittedName>
        <fullName evidence="3 4">Uncharacterized protein</fullName>
    </submittedName>
</protein>
<sequence length="484" mass="55625">MEGSACPHFTLGLPAMPDHGVDDCEPNNGVRGERREEEEEGREETRVGARDTRSYKTLSESTKLRMHEIIEFIRRKAAGEDHGSYSEAVYEPERLELKLPLTWMCVKRLFGYLVRRRDHSCPRKRRIREDEETDSDTSASNESDDMHEGDRKIAEKRVSRSFGVLEGYRDALKEYYCLHNVPFTAIGVVEETGMSLEENLDEFIQSSSVHLKQEPSDGTRQQDHAISPKRKNISQENTRMQQEAQHLHLRKQLKRTICDVPKADGGSVWSQLATKGDNLDSQEELEQVDIDMMDSVVEQLQVLFDAPSKSRDACSHADKRRRSKESLAADDATAGDAISTKEPFEVDDHLSMVAKNYRLPHNVDCRDLWELWHLGEQRIMNGACKKIGPLKHLLAHEYCSDALGKDLKKAREVVETLEETARTLGDLQDGESIDIENYHRVFDRAYKALIKRFYGERAWEQQENSYYFMSYVTVHQQICSLRAA</sequence>
<feature type="compositionally biased region" description="Basic and acidic residues" evidence="2">
    <location>
        <begin position="211"/>
        <end position="223"/>
    </location>
</feature>
<dbReference type="Proteomes" id="UP000011087">
    <property type="component" value="Unassembled WGS sequence"/>
</dbReference>
<reference evidence="4" key="3">
    <citation type="submission" date="2016-03" db="UniProtKB">
        <authorList>
            <consortium name="EnsemblProtists"/>
        </authorList>
    </citation>
    <scope>IDENTIFICATION</scope>
</reference>
<evidence type="ECO:0000313" key="3">
    <source>
        <dbReference type="EMBL" id="EKX46445.1"/>
    </source>
</evidence>
<feature type="region of interest" description="Disordered" evidence="2">
    <location>
        <begin position="311"/>
        <end position="334"/>
    </location>
</feature>
<reference evidence="5" key="2">
    <citation type="submission" date="2012-11" db="EMBL/GenBank/DDBJ databases">
        <authorList>
            <person name="Kuo A."/>
            <person name="Curtis B.A."/>
            <person name="Tanifuji G."/>
            <person name="Burki F."/>
            <person name="Gruber A."/>
            <person name="Irimia M."/>
            <person name="Maruyama S."/>
            <person name="Arias M.C."/>
            <person name="Ball S.G."/>
            <person name="Gile G.H."/>
            <person name="Hirakawa Y."/>
            <person name="Hopkins J.F."/>
            <person name="Rensing S.A."/>
            <person name="Schmutz J."/>
            <person name="Symeonidi A."/>
            <person name="Elias M."/>
            <person name="Eveleigh R.J."/>
            <person name="Herman E.K."/>
            <person name="Klute M.J."/>
            <person name="Nakayama T."/>
            <person name="Obornik M."/>
            <person name="Reyes-Prieto A."/>
            <person name="Armbrust E.V."/>
            <person name="Aves S.J."/>
            <person name="Beiko R.G."/>
            <person name="Coutinho P."/>
            <person name="Dacks J.B."/>
            <person name="Durnford D.G."/>
            <person name="Fast N.M."/>
            <person name="Green B.R."/>
            <person name="Grisdale C."/>
            <person name="Hempe F."/>
            <person name="Henrissat B."/>
            <person name="Hoppner M.P."/>
            <person name="Ishida K.-I."/>
            <person name="Kim E."/>
            <person name="Koreny L."/>
            <person name="Kroth P.G."/>
            <person name="Liu Y."/>
            <person name="Malik S.-B."/>
            <person name="Maier U.G."/>
            <person name="McRose D."/>
            <person name="Mock T."/>
            <person name="Neilson J.A."/>
            <person name="Onodera N.T."/>
            <person name="Poole A.M."/>
            <person name="Pritham E.J."/>
            <person name="Richards T.A."/>
            <person name="Rocap G."/>
            <person name="Roy S.W."/>
            <person name="Sarai C."/>
            <person name="Schaack S."/>
            <person name="Shirato S."/>
            <person name="Slamovits C.H."/>
            <person name="Spencer D.F."/>
            <person name="Suzuki S."/>
            <person name="Worden A.Z."/>
            <person name="Zauner S."/>
            <person name="Barry K."/>
            <person name="Bell C."/>
            <person name="Bharti A.K."/>
            <person name="Crow J.A."/>
            <person name="Grimwood J."/>
            <person name="Kramer R."/>
            <person name="Lindquist E."/>
            <person name="Lucas S."/>
            <person name="Salamov A."/>
            <person name="McFadden G.I."/>
            <person name="Lane C.E."/>
            <person name="Keeling P.J."/>
            <person name="Gray M.W."/>
            <person name="Grigoriev I.V."/>
            <person name="Archibald J.M."/>
        </authorList>
    </citation>
    <scope>NUCLEOTIDE SEQUENCE</scope>
    <source>
        <strain evidence="5">CCMP2712</strain>
    </source>
</reference>